<gene>
    <name evidence="2" type="ORF">NliqN6_6179</name>
</gene>
<keyword evidence="1" id="KW-0472">Membrane</keyword>
<feature type="transmembrane region" description="Helical" evidence="1">
    <location>
        <begin position="64"/>
        <end position="83"/>
    </location>
</feature>
<evidence type="ECO:0000256" key="1">
    <source>
        <dbReference type="SAM" id="Phobius"/>
    </source>
</evidence>
<dbReference type="Proteomes" id="UP000620104">
    <property type="component" value="Unassembled WGS sequence"/>
</dbReference>
<keyword evidence="1" id="KW-1133">Transmembrane helix</keyword>
<reference evidence="2" key="1">
    <citation type="submission" date="2020-07" db="EMBL/GenBank/DDBJ databases">
        <title>Draft Genome Sequence of a Deep-Sea Yeast, Naganishia (Cryptococcus) liquefaciens strain N6.</title>
        <authorList>
            <person name="Han Y.W."/>
            <person name="Kajitani R."/>
            <person name="Morimoto H."/>
            <person name="Parhat M."/>
            <person name="Tsubouchi H."/>
            <person name="Bakenova O."/>
            <person name="Ogata M."/>
            <person name="Argunhan B."/>
            <person name="Aoki R."/>
            <person name="Kajiwara S."/>
            <person name="Itoh T."/>
            <person name="Iwasaki H."/>
        </authorList>
    </citation>
    <scope>NUCLEOTIDE SEQUENCE</scope>
    <source>
        <strain evidence="2">N6</strain>
    </source>
</reference>
<dbReference type="OrthoDB" id="2572300at2759"/>
<dbReference type="EMBL" id="BLZA01000049">
    <property type="protein sequence ID" value="GHJ89777.1"/>
    <property type="molecule type" value="Genomic_DNA"/>
</dbReference>
<name>A0A8H3TZ64_9TREE</name>
<keyword evidence="1" id="KW-0812">Transmembrane</keyword>
<accession>A0A8H3TZ64</accession>
<dbReference type="AlphaFoldDB" id="A0A8H3TZ64"/>
<evidence type="ECO:0000313" key="3">
    <source>
        <dbReference type="Proteomes" id="UP000620104"/>
    </source>
</evidence>
<organism evidence="2 3">
    <name type="scientific">Naganishia liquefaciens</name>
    <dbReference type="NCBI Taxonomy" id="104408"/>
    <lineage>
        <taxon>Eukaryota</taxon>
        <taxon>Fungi</taxon>
        <taxon>Dikarya</taxon>
        <taxon>Basidiomycota</taxon>
        <taxon>Agaricomycotina</taxon>
        <taxon>Tremellomycetes</taxon>
        <taxon>Filobasidiales</taxon>
        <taxon>Filobasidiaceae</taxon>
        <taxon>Naganishia</taxon>
    </lineage>
</organism>
<protein>
    <submittedName>
        <fullName evidence="2">Uncharacterized protein</fullName>
    </submittedName>
</protein>
<keyword evidence="3" id="KW-1185">Reference proteome</keyword>
<evidence type="ECO:0000313" key="2">
    <source>
        <dbReference type="EMBL" id="GHJ89777.1"/>
    </source>
</evidence>
<proteinExistence type="predicted"/>
<sequence>MFPSVARTGLRSAGASVRPMAFRAERQVLARQTRGYSADRTGDKTDAKSKLVFRFGLRDIPIELYPMLIVVVMACAGGTFALARQFYKDSSDFRLLPSTFRKKASE</sequence>
<comment type="caution">
    <text evidence="2">The sequence shown here is derived from an EMBL/GenBank/DDBJ whole genome shotgun (WGS) entry which is preliminary data.</text>
</comment>